<dbReference type="CDD" id="cd04301">
    <property type="entry name" value="NAT_SF"/>
    <property type="match status" value="1"/>
</dbReference>
<organism evidence="5 6">
    <name type="scientific">Cognatishimia maritima</name>
    <dbReference type="NCBI Taxonomy" id="870908"/>
    <lineage>
        <taxon>Bacteria</taxon>
        <taxon>Pseudomonadati</taxon>
        <taxon>Pseudomonadota</taxon>
        <taxon>Alphaproteobacteria</taxon>
        <taxon>Rhodobacterales</taxon>
        <taxon>Paracoccaceae</taxon>
        <taxon>Cognatishimia</taxon>
    </lineage>
</organism>
<name>A0A1M5L725_9RHOB</name>
<dbReference type="PANTHER" id="PTHR43877:SF2">
    <property type="entry name" value="AMINOALKYLPHOSPHONATE N-ACETYLTRANSFERASE-RELATED"/>
    <property type="match status" value="1"/>
</dbReference>
<dbReference type="PROSITE" id="PS51186">
    <property type="entry name" value="GNAT"/>
    <property type="match status" value="1"/>
</dbReference>
<sequence length="188" mass="20754">MSRAKAHPALHLWKHRKDRQQTEEDATQGTMTTPITIKQLDPTDPIAIACLESYYTELAARFERGFDVSLSRDPEAQNMMPPLGAFFVAMSGGAALGCCGLKGDGSEVAEIKRLWVNPTARGMGLAQRLLAECEVAARGLGITVLRLDTNSALPEAERLYRKTGWTQIERFNDDPYPDLFFEKAVPVG</sequence>
<dbReference type="GO" id="GO:0016747">
    <property type="term" value="F:acyltransferase activity, transferring groups other than amino-acyl groups"/>
    <property type="evidence" value="ECO:0007669"/>
    <property type="project" value="InterPro"/>
</dbReference>
<dbReference type="Proteomes" id="UP000184211">
    <property type="component" value="Unassembled WGS sequence"/>
</dbReference>
<dbReference type="Pfam" id="PF00583">
    <property type="entry name" value="Acetyltransf_1"/>
    <property type="match status" value="1"/>
</dbReference>
<dbReference type="AlphaFoldDB" id="A0A1M5L725"/>
<keyword evidence="2" id="KW-0012">Acyltransferase</keyword>
<evidence type="ECO:0000313" key="6">
    <source>
        <dbReference type="Proteomes" id="UP000184211"/>
    </source>
</evidence>
<proteinExistence type="predicted"/>
<feature type="region of interest" description="Disordered" evidence="3">
    <location>
        <begin position="1"/>
        <end position="33"/>
    </location>
</feature>
<accession>A0A1M5L725</accession>
<evidence type="ECO:0000256" key="3">
    <source>
        <dbReference type="SAM" id="MobiDB-lite"/>
    </source>
</evidence>
<dbReference type="EMBL" id="FQWM01000001">
    <property type="protein sequence ID" value="SHG60549.1"/>
    <property type="molecule type" value="Genomic_DNA"/>
</dbReference>
<dbReference type="PANTHER" id="PTHR43877">
    <property type="entry name" value="AMINOALKYLPHOSPHONATE N-ACETYLTRANSFERASE-RELATED-RELATED"/>
    <property type="match status" value="1"/>
</dbReference>
<evidence type="ECO:0000259" key="4">
    <source>
        <dbReference type="PROSITE" id="PS51186"/>
    </source>
</evidence>
<feature type="compositionally biased region" description="Basic residues" evidence="3">
    <location>
        <begin position="1"/>
        <end position="18"/>
    </location>
</feature>
<feature type="domain" description="N-acetyltransferase" evidence="4">
    <location>
        <begin position="35"/>
        <end position="186"/>
    </location>
</feature>
<evidence type="ECO:0000256" key="2">
    <source>
        <dbReference type="ARBA" id="ARBA00023315"/>
    </source>
</evidence>
<gene>
    <name evidence="5" type="ORF">SAMN04488044_1175</name>
</gene>
<dbReference type="SUPFAM" id="SSF55729">
    <property type="entry name" value="Acyl-CoA N-acyltransferases (Nat)"/>
    <property type="match status" value="1"/>
</dbReference>
<evidence type="ECO:0000313" key="5">
    <source>
        <dbReference type="EMBL" id="SHG60549.1"/>
    </source>
</evidence>
<dbReference type="InterPro" id="IPR016181">
    <property type="entry name" value="Acyl_CoA_acyltransferase"/>
</dbReference>
<protein>
    <submittedName>
        <fullName evidence="5">Acetyltransferase (GNAT) family protein</fullName>
    </submittedName>
</protein>
<keyword evidence="1 5" id="KW-0808">Transferase</keyword>
<dbReference type="Gene3D" id="3.40.630.30">
    <property type="match status" value="1"/>
</dbReference>
<reference evidence="6" key="1">
    <citation type="submission" date="2016-11" db="EMBL/GenBank/DDBJ databases">
        <authorList>
            <person name="Varghese N."/>
            <person name="Submissions S."/>
        </authorList>
    </citation>
    <scope>NUCLEOTIDE SEQUENCE [LARGE SCALE GENOMIC DNA]</scope>
    <source>
        <strain evidence="6">DSM 28223</strain>
    </source>
</reference>
<evidence type="ECO:0000256" key="1">
    <source>
        <dbReference type="ARBA" id="ARBA00022679"/>
    </source>
</evidence>
<dbReference type="InterPro" id="IPR000182">
    <property type="entry name" value="GNAT_dom"/>
</dbReference>
<dbReference type="STRING" id="870908.SAMN04488044_1175"/>
<keyword evidence="6" id="KW-1185">Reference proteome</keyword>
<dbReference type="InterPro" id="IPR050832">
    <property type="entry name" value="Bact_Acetyltransf"/>
</dbReference>